<dbReference type="EMBL" id="GGYP01001452">
    <property type="protein sequence ID" value="MDE46223.1"/>
    <property type="molecule type" value="Transcribed_RNA"/>
</dbReference>
<reference evidence="2" key="1">
    <citation type="submission" date="2018-10" db="EMBL/GenBank/DDBJ databases">
        <title>Transcriptome assembly of Aceria tosichella (Wheat curl mite) Type 2.</title>
        <authorList>
            <person name="Scully E.D."/>
            <person name="Geib S.M."/>
            <person name="Palmer N.A."/>
            <person name="Gupta A.K."/>
            <person name="Sarath G."/>
            <person name="Tatineni S."/>
        </authorList>
    </citation>
    <scope>NUCLEOTIDE SEQUENCE</scope>
    <source>
        <strain evidence="2">LincolnNE</strain>
    </source>
</reference>
<proteinExistence type="predicted"/>
<dbReference type="InterPro" id="IPR003131">
    <property type="entry name" value="T1-type_BTB"/>
</dbReference>
<organism evidence="2">
    <name type="scientific">Aceria tosichella</name>
    <name type="common">wheat curl mite</name>
    <dbReference type="NCBI Taxonomy" id="561515"/>
    <lineage>
        <taxon>Eukaryota</taxon>
        <taxon>Metazoa</taxon>
        <taxon>Ecdysozoa</taxon>
        <taxon>Arthropoda</taxon>
        <taxon>Chelicerata</taxon>
        <taxon>Arachnida</taxon>
        <taxon>Acari</taxon>
        <taxon>Acariformes</taxon>
        <taxon>Trombidiformes</taxon>
        <taxon>Prostigmata</taxon>
        <taxon>Eupodina</taxon>
        <taxon>Eriophyoidea</taxon>
        <taxon>Eriophyidae</taxon>
        <taxon>Eriophyinae</taxon>
        <taxon>Aceriini</taxon>
        <taxon>Aceria</taxon>
    </lineage>
</organism>
<gene>
    <name evidence="2" type="ORF">g.7221</name>
</gene>
<name>A0A6G1S8G1_9ACAR</name>
<dbReference type="InterPro" id="IPR045068">
    <property type="entry name" value="BACURD1-3"/>
</dbReference>
<dbReference type="Gene3D" id="3.30.710.10">
    <property type="entry name" value="Potassium Channel Kv1.1, Chain A"/>
    <property type="match status" value="1"/>
</dbReference>
<dbReference type="PANTHER" id="PTHR11145">
    <property type="entry name" value="BTB/POZ DOMAIN-CONTAINING ADAPTER FOR CUL3-MEDIATED RHOA DEGRADATION PROTEIN FAMILY MEMBER"/>
    <property type="match status" value="1"/>
</dbReference>
<sequence>MMQSLVSTSIKFNIGGRVFEIEKELLSRHAECLLAKCIEHGTSNAEIPVDRDPDHFETILQFMNDPESILFHRLSNIDLNISLEEAKFYGIKEMVAKCERELSLGGYDRMDTILDANELEQILESETRYVILVRELDITHDTTERLSNALLRANRDKCLFLGFIETHLLPETISSISTIFYRKGRQPEGFSRPSLFYFLVYAANMDKPDILQRHPGVKQVQ</sequence>
<protein>
    <recommendedName>
        <fullName evidence="1">BTB domain-containing protein</fullName>
    </recommendedName>
</protein>
<accession>A0A6G1S8G1</accession>
<evidence type="ECO:0000313" key="2">
    <source>
        <dbReference type="EMBL" id="MDE46223.1"/>
    </source>
</evidence>
<dbReference type="SUPFAM" id="SSF54695">
    <property type="entry name" value="POZ domain"/>
    <property type="match status" value="1"/>
</dbReference>
<dbReference type="GO" id="GO:0051260">
    <property type="term" value="P:protein homooligomerization"/>
    <property type="evidence" value="ECO:0007669"/>
    <property type="project" value="InterPro"/>
</dbReference>
<dbReference type="AlphaFoldDB" id="A0A6G1S8G1"/>
<dbReference type="InterPro" id="IPR011333">
    <property type="entry name" value="SKP1/BTB/POZ_sf"/>
</dbReference>
<dbReference type="PANTHER" id="PTHR11145:SF8">
    <property type="entry name" value="RE57120P"/>
    <property type="match status" value="1"/>
</dbReference>
<dbReference type="SMART" id="SM00225">
    <property type="entry name" value="BTB"/>
    <property type="match status" value="1"/>
</dbReference>
<feature type="domain" description="BTB" evidence="1">
    <location>
        <begin position="8"/>
        <end position="106"/>
    </location>
</feature>
<dbReference type="InterPro" id="IPR000210">
    <property type="entry name" value="BTB/POZ_dom"/>
</dbReference>
<evidence type="ECO:0000259" key="1">
    <source>
        <dbReference type="SMART" id="SM00225"/>
    </source>
</evidence>
<dbReference type="Pfam" id="PF02214">
    <property type="entry name" value="BTB_2"/>
    <property type="match status" value="1"/>
</dbReference>